<accession>A0A9P9E8L8</accession>
<protein>
    <submittedName>
        <fullName evidence="2">Uncharacterized protein</fullName>
    </submittedName>
</protein>
<feature type="region of interest" description="Disordered" evidence="1">
    <location>
        <begin position="181"/>
        <end position="236"/>
    </location>
</feature>
<evidence type="ECO:0000256" key="1">
    <source>
        <dbReference type="SAM" id="MobiDB-lite"/>
    </source>
</evidence>
<feature type="region of interest" description="Disordered" evidence="1">
    <location>
        <begin position="112"/>
        <end position="131"/>
    </location>
</feature>
<feature type="non-terminal residue" evidence="2">
    <location>
        <position position="1"/>
    </location>
</feature>
<feature type="compositionally biased region" description="Pro residues" evidence="1">
    <location>
        <begin position="88"/>
        <end position="101"/>
    </location>
</feature>
<dbReference type="Proteomes" id="UP000738349">
    <property type="component" value="Unassembled WGS sequence"/>
</dbReference>
<dbReference type="AlphaFoldDB" id="A0A9P9E8L8"/>
<proteinExistence type="predicted"/>
<organism evidence="2 3">
    <name type="scientific">Dactylonectria macrodidyma</name>
    <dbReference type="NCBI Taxonomy" id="307937"/>
    <lineage>
        <taxon>Eukaryota</taxon>
        <taxon>Fungi</taxon>
        <taxon>Dikarya</taxon>
        <taxon>Ascomycota</taxon>
        <taxon>Pezizomycotina</taxon>
        <taxon>Sordariomycetes</taxon>
        <taxon>Hypocreomycetidae</taxon>
        <taxon>Hypocreales</taxon>
        <taxon>Nectriaceae</taxon>
        <taxon>Dactylonectria</taxon>
    </lineage>
</organism>
<reference evidence="2" key="1">
    <citation type="journal article" date="2021" name="Nat. Commun.">
        <title>Genetic determinants of endophytism in the Arabidopsis root mycobiome.</title>
        <authorList>
            <person name="Mesny F."/>
            <person name="Miyauchi S."/>
            <person name="Thiergart T."/>
            <person name="Pickel B."/>
            <person name="Atanasova L."/>
            <person name="Karlsson M."/>
            <person name="Huettel B."/>
            <person name="Barry K.W."/>
            <person name="Haridas S."/>
            <person name="Chen C."/>
            <person name="Bauer D."/>
            <person name="Andreopoulos W."/>
            <person name="Pangilinan J."/>
            <person name="LaButti K."/>
            <person name="Riley R."/>
            <person name="Lipzen A."/>
            <person name="Clum A."/>
            <person name="Drula E."/>
            <person name="Henrissat B."/>
            <person name="Kohler A."/>
            <person name="Grigoriev I.V."/>
            <person name="Martin F.M."/>
            <person name="Hacquard S."/>
        </authorList>
    </citation>
    <scope>NUCLEOTIDE SEQUENCE</scope>
    <source>
        <strain evidence="2">MPI-CAGE-AT-0147</strain>
    </source>
</reference>
<gene>
    <name evidence="2" type="ORF">EDB81DRAFT_807037</name>
</gene>
<name>A0A9P9E8L8_9HYPO</name>
<evidence type="ECO:0000313" key="2">
    <source>
        <dbReference type="EMBL" id="KAH7132938.1"/>
    </source>
</evidence>
<sequence length="236" mass="25593">MTTPIGVLVVGRKAIRLPRGARRHLVCPLPGVCVRTTAMMNVDTEQPQYSGQAEQEEQEGQDVIWEISPLPSPPPRPLPSLLSSPLFSSPPPLSPPPPPVYLPTLHFDERGEQNVEDRPHSAARYPGHHADESSALRHMCVQITDPIGREVNETNFPEIFPAGEDGTIDPQLLECDGRVIDNLHGHNSTPRVSPEREPGEGSGSSKGSLDEAVCEVDAGNREPRGAEEGDALTHRG</sequence>
<dbReference type="EMBL" id="JAGMUV010000016">
    <property type="protein sequence ID" value="KAH7132938.1"/>
    <property type="molecule type" value="Genomic_DNA"/>
</dbReference>
<feature type="region of interest" description="Disordered" evidence="1">
    <location>
        <begin position="67"/>
        <end position="105"/>
    </location>
</feature>
<comment type="caution">
    <text evidence="2">The sequence shown here is derived from an EMBL/GenBank/DDBJ whole genome shotgun (WGS) entry which is preliminary data.</text>
</comment>
<keyword evidence="3" id="KW-1185">Reference proteome</keyword>
<evidence type="ECO:0000313" key="3">
    <source>
        <dbReference type="Proteomes" id="UP000738349"/>
    </source>
</evidence>
<feature type="compositionally biased region" description="Basic and acidic residues" evidence="1">
    <location>
        <begin position="218"/>
        <end position="236"/>
    </location>
</feature>